<keyword evidence="3" id="KW-1185">Reference proteome</keyword>
<evidence type="ECO:0000313" key="2">
    <source>
        <dbReference type="EMBL" id="QWV99042.1"/>
    </source>
</evidence>
<dbReference type="EMBL" id="CP076724">
    <property type="protein sequence ID" value="QWV99042.1"/>
    <property type="molecule type" value="Genomic_DNA"/>
</dbReference>
<protein>
    <submittedName>
        <fullName evidence="2">NAD(P)/FAD-dependent oxidoreductase</fullName>
    </submittedName>
</protein>
<dbReference type="NCBIfam" id="NF005546">
    <property type="entry name" value="PRK07208.1-2"/>
    <property type="match status" value="1"/>
</dbReference>
<reference evidence="2 3" key="1">
    <citation type="submission" date="2021-06" db="EMBL/GenBank/DDBJ databases">
        <title>Gemonas diversity in paddy soil.</title>
        <authorList>
            <person name="Liu G."/>
        </authorList>
    </citation>
    <scope>NUCLEOTIDE SEQUENCE [LARGE SCALE GENOMIC DNA]</scope>
    <source>
        <strain evidence="2 3">RG29</strain>
    </source>
</reference>
<dbReference type="PANTHER" id="PTHR21197:SF0">
    <property type="entry name" value="UDP-GALACTOPYRANOSE MUTASE"/>
    <property type="match status" value="1"/>
</dbReference>
<dbReference type="NCBIfam" id="NF005548">
    <property type="entry name" value="PRK07208.1-4"/>
    <property type="match status" value="1"/>
</dbReference>
<accession>A0ABX8JQZ2</accession>
<gene>
    <name evidence="2" type="ORF">KP005_07095</name>
</gene>
<proteinExistence type="predicted"/>
<dbReference type="PANTHER" id="PTHR21197">
    <property type="entry name" value="UDP-GALACTOPYRANOSE MUTASE"/>
    <property type="match status" value="1"/>
</dbReference>
<feature type="domain" description="Amine oxidase" evidence="1">
    <location>
        <begin position="14"/>
        <end position="450"/>
    </location>
</feature>
<sequence>MSKKTAIIIGAGPAGLTAAYELLDKTDVVPLVFEMSDDIGGISKTVNYKGNRIDIGGHRFFSKSDRVMRWWQNLFPLQGAPARDDRLLGRQVPLATECLLRDILEPEPVRVCAPDPEETDGVMLVRGRCSRIFFLRRFFDYPITLSLGTVRNLGAWRIVKIGVSYVKARLAPIRDERSLQEFFINRFGDELYRTFFKDYTEKVWGVPCRDIKPEWGAQRIKGLSVTKTLLHALHKLAGQGERLQAKKVETSLIEQFYYPKLGPGQIWEEAAQRVVRHGGQVVRRAKVVGIEAEGEEVRAVLVRDEATGVETRHAGDYFLSTMPVRELVAALGEEVPAEVREVAKGLKYRDFITVGLLLKRLAIRNETGTATVNGIVPDNWIYIQEREVKLGRLQIFNNWSPYLVRDPDTVWIGLEYFCNEGDELWGMEDAALSSFAISELASIGIIDATEVLDSTVLRMPKAYPAYFGSYDRFDVIRGYTDRFENLFLIGRNGMHRYNNADHSMLTAMAAVENIASGCTAKDNIWGVNAEEEYHEEKTA</sequence>
<dbReference type="InterPro" id="IPR002937">
    <property type="entry name" value="Amino_oxidase"/>
</dbReference>
<evidence type="ECO:0000313" key="3">
    <source>
        <dbReference type="Proteomes" id="UP000683493"/>
    </source>
</evidence>
<dbReference type="NCBIfam" id="NF005549">
    <property type="entry name" value="PRK07208.1-5"/>
    <property type="match status" value="1"/>
</dbReference>
<organism evidence="2 3">
    <name type="scientific">Geomonas diazotrophica</name>
    <dbReference type="NCBI Taxonomy" id="2843197"/>
    <lineage>
        <taxon>Bacteria</taxon>
        <taxon>Pseudomonadati</taxon>
        <taxon>Thermodesulfobacteriota</taxon>
        <taxon>Desulfuromonadia</taxon>
        <taxon>Geobacterales</taxon>
        <taxon>Geobacteraceae</taxon>
        <taxon>Geomonas</taxon>
    </lineage>
</organism>
<name>A0ABX8JQZ2_9BACT</name>
<evidence type="ECO:0000259" key="1">
    <source>
        <dbReference type="Pfam" id="PF01593"/>
    </source>
</evidence>
<dbReference type="Proteomes" id="UP000683493">
    <property type="component" value="Chromosome"/>
</dbReference>
<dbReference type="Pfam" id="PF01593">
    <property type="entry name" value="Amino_oxidase"/>
    <property type="match status" value="1"/>
</dbReference>